<dbReference type="RefSeq" id="XP_007678825.1">
    <property type="nucleotide sequence ID" value="XM_007680635.1"/>
</dbReference>
<dbReference type="STRING" id="717646.M2N4G7"/>
<proteinExistence type="inferred from homology"/>
<dbReference type="GeneID" id="19116956"/>
<dbReference type="InterPro" id="IPR002401">
    <property type="entry name" value="Cyt_P450_E_grp-I"/>
</dbReference>
<dbReference type="InterPro" id="IPR001128">
    <property type="entry name" value="Cyt_P450"/>
</dbReference>
<evidence type="ECO:0000256" key="5">
    <source>
        <dbReference type="PIRSR" id="PIRSR602401-1"/>
    </source>
</evidence>
<comment type="cofactor">
    <cofactor evidence="1 5">
        <name>heme</name>
        <dbReference type="ChEBI" id="CHEBI:30413"/>
    </cofactor>
</comment>
<comment type="similarity">
    <text evidence="2 6">Belongs to the cytochrome P450 family.</text>
</comment>
<name>M2N4G7_BAUPA</name>
<evidence type="ECO:0000256" key="6">
    <source>
        <dbReference type="RuleBase" id="RU000461"/>
    </source>
</evidence>
<evidence type="ECO:0000256" key="3">
    <source>
        <dbReference type="ARBA" id="ARBA00022723"/>
    </source>
</evidence>
<dbReference type="Gene3D" id="1.10.630.10">
    <property type="entry name" value="Cytochrome P450"/>
    <property type="match status" value="1"/>
</dbReference>
<keyword evidence="7" id="KW-1133">Transmembrane helix</keyword>
<dbReference type="PANTHER" id="PTHR24305">
    <property type="entry name" value="CYTOCHROME P450"/>
    <property type="match status" value="1"/>
</dbReference>
<keyword evidence="9" id="KW-1185">Reference proteome</keyword>
<dbReference type="PRINTS" id="PR00463">
    <property type="entry name" value="EP450I"/>
</dbReference>
<dbReference type="AlphaFoldDB" id="M2N4G7"/>
<accession>M2N4G7</accession>
<dbReference type="OrthoDB" id="1470350at2759"/>
<keyword evidence="7" id="KW-0472">Membrane</keyword>
<reference evidence="8 9" key="1">
    <citation type="journal article" date="2012" name="PLoS Pathog.">
        <title>Diverse lifestyles and strategies of plant pathogenesis encoded in the genomes of eighteen Dothideomycetes fungi.</title>
        <authorList>
            <person name="Ohm R.A."/>
            <person name="Feau N."/>
            <person name="Henrissat B."/>
            <person name="Schoch C.L."/>
            <person name="Horwitz B.A."/>
            <person name="Barry K.W."/>
            <person name="Condon B.J."/>
            <person name="Copeland A.C."/>
            <person name="Dhillon B."/>
            <person name="Glaser F."/>
            <person name="Hesse C.N."/>
            <person name="Kosti I."/>
            <person name="LaButti K."/>
            <person name="Lindquist E.A."/>
            <person name="Lucas S."/>
            <person name="Salamov A.A."/>
            <person name="Bradshaw R.E."/>
            <person name="Ciuffetti L."/>
            <person name="Hamelin R.C."/>
            <person name="Kema G.H.J."/>
            <person name="Lawrence C."/>
            <person name="Scott J.A."/>
            <person name="Spatafora J.W."/>
            <person name="Turgeon B.G."/>
            <person name="de Wit P.J.G.M."/>
            <person name="Zhong S."/>
            <person name="Goodwin S.B."/>
            <person name="Grigoriev I.V."/>
        </authorList>
    </citation>
    <scope>NUCLEOTIDE SEQUENCE [LARGE SCALE GENOMIC DNA]</scope>
    <source>
        <strain evidence="8 9">UAMH 10762</strain>
    </source>
</reference>
<evidence type="ECO:0000256" key="4">
    <source>
        <dbReference type="ARBA" id="ARBA00023004"/>
    </source>
</evidence>
<evidence type="ECO:0000256" key="7">
    <source>
        <dbReference type="SAM" id="Phobius"/>
    </source>
</evidence>
<sequence>MPSILQIVGILIAAYCSTFIYCFVRNLYYASKSGLPMLVVPWDQNHFVWMVTAVALRPHLEKWLPKSIYKRLRLTIYGWEFHERGRPHKEYLGGKRTYMHVGLGRSEFWTSDAEVVWEVLRRPNDFHQLDLTDLFMARFGHNVLTTNGDRWARQRKVVASVINERISKAVFDESVRQTEGLMDEVYRSSSDTSDCAETNKLFDMMKKITIHVLSGAGMGATVSFSGDTLEKPKPGYKLNYIESVKSVIYNITGPMLLPQWLLANWPSTWPAAENMRTLSCAMREFPVHTKDMIEQERQRAAASKSAETRSNIMSQLLKASESEADMKGNALSEEEMIGNLFLFTIAGFDTTANTLSYALALLARYPAWQDWLLEEVDQIVPSTATAAELDYTTVYPKANRTVAFMLETLRLFTPLIHISKQTATAQTIQTSTGAYWIPPKTTCYVNTILLHLDPAVWRNLNIQPGEESSDDDETLFRPTRWLNPSGSAHVIFQPPRGSYVPWSTGPRVCPGMGMARVEFVTVMLMLLRRNRIQAVCLDGEDEKQAQLRLESRMRKSQSILTLQMEGIYDVKDATDGLSLRLVKRNRE</sequence>
<dbReference type="InterPro" id="IPR017972">
    <property type="entry name" value="Cyt_P450_CS"/>
</dbReference>
<dbReference type="Proteomes" id="UP000011761">
    <property type="component" value="Unassembled WGS sequence"/>
</dbReference>
<organism evidence="8 9">
    <name type="scientific">Baudoinia panamericana (strain UAMH 10762)</name>
    <name type="common">Angels' share fungus</name>
    <name type="synonym">Baudoinia compniacensis (strain UAMH 10762)</name>
    <dbReference type="NCBI Taxonomy" id="717646"/>
    <lineage>
        <taxon>Eukaryota</taxon>
        <taxon>Fungi</taxon>
        <taxon>Dikarya</taxon>
        <taxon>Ascomycota</taxon>
        <taxon>Pezizomycotina</taxon>
        <taxon>Dothideomycetes</taxon>
        <taxon>Dothideomycetidae</taxon>
        <taxon>Mycosphaerellales</taxon>
        <taxon>Teratosphaeriaceae</taxon>
        <taxon>Baudoinia</taxon>
    </lineage>
</organism>
<dbReference type="OMA" id="WQEWLFE"/>
<dbReference type="KEGG" id="bcom:BAUCODRAFT_75410"/>
<dbReference type="GO" id="GO:0020037">
    <property type="term" value="F:heme binding"/>
    <property type="evidence" value="ECO:0007669"/>
    <property type="project" value="InterPro"/>
</dbReference>
<keyword evidence="4 5" id="KW-0408">Iron</keyword>
<dbReference type="HOGENOM" id="CLU_001570_25_2_1"/>
<dbReference type="eggNOG" id="KOG0158">
    <property type="taxonomic scope" value="Eukaryota"/>
</dbReference>
<feature type="binding site" description="axial binding residue" evidence="5">
    <location>
        <position position="509"/>
    </location>
    <ligand>
        <name>heme</name>
        <dbReference type="ChEBI" id="CHEBI:30413"/>
    </ligand>
    <ligandPart>
        <name>Fe</name>
        <dbReference type="ChEBI" id="CHEBI:18248"/>
    </ligandPart>
</feature>
<dbReference type="InterPro" id="IPR050121">
    <property type="entry name" value="Cytochrome_P450_monoxygenase"/>
</dbReference>
<evidence type="ECO:0000256" key="1">
    <source>
        <dbReference type="ARBA" id="ARBA00001971"/>
    </source>
</evidence>
<dbReference type="Pfam" id="PF00067">
    <property type="entry name" value="p450"/>
    <property type="match status" value="1"/>
</dbReference>
<keyword evidence="7" id="KW-0812">Transmembrane</keyword>
<dbReference type="InterPro" id="IPR036396">
    <property type="entry name" value="Cyt_P450_sf"/>
</dbReference>
<keyword evidence="5 6" id="KW-0349">Heme</keyword>
<keyword evidence="6" id="KW-0503">Monooxygenase</keyword>
<dbReference type="GO" id="GO:0016705">
    <property type="term" value="F:oxidoreductase activity, acting on paired donors, with incorporation or reduction of molecular oxygen"/>
    <property type="evidence" value="ECO:0007669"/>
    <property type="project" value="InterPro"/>
</dbReference>
<dbReference type="PANTHER" id="PTHR24305:SF166">
    <property type="entry name" value="CYTOCHROME P450 12A4, MITOCHONDRIAL-RELATED"/>
    <property type="match status" value="1"/>
</dbReference>
<protein>
    <recommendedName>
        <fullName evidence="10">Cytochrome P450</fullName>
    </recommendedName>
</protein>
<evidence type="ECO:0000256" key="2">
    <source>
        <dbReference type="ARBA" id="ARBA00010617"/>
    </source>
</evidence>
<dbReference type="CDD" id="cd11070">
    <property type="entry name" value="CYP56-like"/>
    <property type="match status" value="1"/>
</dbReference>
<evidence type="ECO:0000313" key="8">
    <source>
        <dbReference type="EMBL" id="EMC93909.1"/>
    </source>
</evidence>
<dbReference type="SUPFAM" id="SSF48264">
    <property type="entry name" value="Cytochrome P450"/>
    <property type="match status" value="1"/>
</dbReference>
<evidence type="ECO:0008006" key="10">
    <source>
        <dbReference type="Google" id="ProtNLM"/>
    </source>
</evidence>
<dbReference type="PRINTS" id="PR00385">
    <property type="entry name" value="P450"/>
</dbReference>
<dbReference type="EMBL" id="KB445559">
    <property type="protein sequence ID" value="EMC93909.1"/>
    <property type="molecule type" value="Genomic_DNA"/>
</dbReference>
<dbReference type="GO" id="GO:0005506">
    <property type="term" value="F:iron ion binding"/>
    <property type="evidence" value="ECO:0007669"/>
    <property type="project" value="InterPro"/>
</dbReference>
<evidence type="ECO:0000313" key="9">
    <source>
        <dbReference type="Proteomes" id="UP000011761"/>
    </source>
</evidence>
<feature type="transmembrane region" description="Helical" evidence="7">
    <location>
        <begin position="6"/>
        <end position="24"/>
    </location>
</feature>
<gene>
    <name evidence="8" type="ORF">BAUCODRAFT_75410</name>
</gene>
<dbReference type="GO" id="GO:0004497">
    <property type="term" value="F:monooxygenase activity"/>
    <property type="evidence" value="ECO:0007669"/>
    <property type="project" value="UniProtKB-KW"/>
</dbReference>
<keyword evidence="3 5" id="KW-0479">Metal-binding</keyword>
<keyword evidence="6" id="KW-0560">Oxidoreductase</keyword>
<dbReference type="PROSITE" id="PS00086">
    <property type="entry name" value="CYTOCHROME_P450"/>
    <property type="match status" value="1"/>
</dbReference>